<evidence type="ECO:0000313" key="5">
    <source>
        <dbReference type="Proteomes" id="UP001152747"/>
    </source>
</evidence>
<feature type="coiled-coil region" evidence="1">
    <location>
        <begin position="152"/>
        <end position="179"/>
    </location>
</feature>
<dbReference type="InterPro" id="IPR037291">
    <property type="entry name" value="DUF4139"/>
</dbReference>
<dbReference type="PANTHER" id="PTHR31005:SF8">
    <property type="entry name" value="DUF4139 DOMAIN-CONTAINING PROTEIN"/>
    <property type="match status" value="1"/>
</dbReference>
<gene>
    <name evidence="4" type="ORF">CAMP_LOCUS12213</name>
</gene>
<evidence type="ECO:0000256" key="1">
    <source>
        <dbReference type="SAM" id="Coils"/>
    </source>
</evidence>
<dbReference type="NCBIfam" id="TIGR02231">
    <property type="entry name" value="mucoidy inhibitor MuiA family protein"/>
    <property type="match status" value="1"/>
</dbReference>
<dbReference type="InterPro" id="IPR025554">
    <property type="entry name" value="DUF4140"/>
</dbReference>
<dbReference type="Pfam" id="PF13598">
    <property type="entry name" value="DUF4139"/>
    <property type="match status" value="1"/>
</dbReference>
<evidence type="ECO:0000313" key="4">
    <source>
        <dbReference type="EMBL" id="CAI5449576.1"/>
    </source>
</evidence>
<dbReference type="Proteomes" id="UP001152747">
    <property type="component" value="Unassembled WGS sequence"/>
</dbReference>
<dbReference type="OrthoDB" id="10068793at2759"/>
<dbReference type="AlphaFoldDB" id="A0A9P1N699"/>
<evidence type="ECO:0008006" key="6">
    <source>
        <dbReference type="Google" id="ProtNLM"/>
    </source>
</evidence>
<dbReference type="EMBL" id="CANHGI010000004">
    <property type="protein sequence ID" value="CAI5449576.1"/>
    <property type="molecule type" value="Genomic_DNA"/>
</dbReference>
<comment type="caution">
    <text evidence="4">The sequence shown here is derived from an EMBL/GenBank/DDBJ whole genome shotgun (WGS) entry which is preliminary data.</text>
</comment>
<accession>A0A9P1N699</accession>
<evidence type="ECO:0000259" key="2">
    <source>
        <dbReference type="Pfam" id="PF13598"/>
    </source>
</evidence>
<keyword evidence="1" id="KW-0175">Coiled coil</keyword>
<sequence length="579" mass="64463">MRSPSSTSPHFNVPEQKIVKVIVYNDRAEVNRIVKSTLKPGFNEVVLKNVARLLIPDSLRVEGRGNAKMHDVVVKHEPEEIDSVRNAELKNVVMEKEAVLKELKDRKSILVKQQDGLNLMVSQIGNSKKPKGFEDTNFSNIEKFFEFYGPKAEALATDVRNIETEIKKAEEIVQKARTEWMKQEHGVSMHNRYVNNVYVTLEAEEETSIELDVIYQVRNASWTPSYSIRVDTESSMMNVSYFGKITQSTGEDWRDAPLVLSTAKPSLGGRIPELGALDVQVKRRRMDRERHMPGGFGGGFGVIPQNGFGFTGERRQVSGLFGAAPSSSTDLTYNEDRRCVDVTTEVTQSALSTEFKIQREATIPSSTNEHKVTIGIVDLNAQFVHQTVPSKNAAAFLTASAINTSDLAFLAGQTSIFRDNAFIANTSLKDVSPGEKFDCSLGVDTGIRIEYKPAMKYQQHGGFHQQGGFYMNQSTSVTEQTIVIKNTRVNTPILIIVKHPIPRSADGRIKVNLISPTATPFQETGESSQVALPAEGAKLNSLNNLEWTVKVAANSSQNLLIQYTIDYPRDESIELNEKF</sequence>
<dbReference type="InterPro" id="IPR011935">
    <property type="entry name" value="CHP02231"/>
</dbReference>
<keyword evidence="5" id="KW-1185">Reference proteome</keyword>
<dbReference type="PANTHER" id="PTHR31005">
    <property type="entry name" value="DUF4139 DOMAIN-CONTAINING PROTEIN"/>
    <property type="match status" value="1"/>
</dbReference>
<name>A0A9P1N699_9PELO</name>
<feature type="domain" description="DUF4139" evidence="2">
    <location>
        <begin position="211"/>
        <end position="569"/>
    </location>
</feature>
<reference evidence="4" key="1">
    <citation type="submission" date="2022-11" db="EMBL/GenBank/DDBJ databases">
        <authorList>
            <person name="Kikuchi T."/>
        </authorList>
    </citation>
    <scope>NUCLEOTIDE SEQUENCE</scope>
    <source>
        <strain evidence="4">PS1010</strain>
    </source>
</reference>
<proteinExistence type="predicted"/>
<evidence type="ECO:0000259" key="3">
    <source>
        <dbReference type="Pfam" id="PF13600"/>
    </source>
</evidence>
<feature type="domain" description="DUF4140" evidence="3">
    <location>
        <begin position="21"/>
        <end position="115"/>
    </location>
</feature>
<protein>
    <recommendedName>
        <fullName evidence="6">Protein F37C4.5</fullName>
    </recommendedName>
</protein>
<organism evidence="4 5">
    <name type="scientific">Caenorhabditis angaria</name>
    <dbReference type="NCBI Taxonomy" id="860376"/>
    <lineage>
        <taxon>Eukaryota</taxon>
        <taxon>Metazoa</taxon>
        <taxon>Ecdysozoa</taxon>
        <taxon>Nematoda</taxon>
        <taxon>Chromadorea</taxon>
        <taxon>Rhabditida</taxon>
        <taxon>Rhabditina</taxon>
        <taxon>Rhabditomorpha</taxon>
        <taxon>Rhabditoidea</taxon>
        <taxon>Rhabditidae</taxon>
        <taxon>Peloderinae</taxon>
        <taxon>Caenorhabditis</taxon>
    </lineage>
</organism>
<dbReference type="Pfam" id="PF13600">
    <property type="entry name" value="DUF4140"/>
    <property type="match status" value="1"/>
</dbReference>